<feature type="binding site" evidence="5">
    <location>
        <position position="29"/>
    </location>
    <ligand>
        <name>Mn(2+)</name>
        <dbReference type="ChEBI" id="CHEBI:29035"/>
    </ligand>
</feature>
<evidence type="ECO:0000256" key="3">
    <source>
        <dbReference type="ARBA" id="ARBA00022723"/>
    </source>
</evidence>
<dbReference type="InterPro" id="IPR019832">
    <property type="entry name" value="Mn/Fe_SOD_C"/>
</dbReference>
<reference evidence="9 10" key="1">
    <citation type="journal article" date="2016" name="Nat. Commun.">
        <title>Thousands of microbial genomes shed light on interconnected biogeochemical processes in an aquifer system.</title>
        <authorList>
            <person name="Anantharaman K."/>
            <person name="Brown C.T."/>
            <person name="Hug L.A."/>
            <person name="Sharon I."/>
            <person name="Castelle C.J."/>
            <person name="Probst A.J."/>
            <person name="Thomas B.C."/>
            <person name="Singh A."/>
            <person name="Wilkins M.J."/>
            <person name="Karaoz U."/>
            <person name="Brodie E.L."/>
            <person name="Williams K.H."/>
            <person name="Hubbard S.S."/>
            <person name="Banfield J.F."/>
        </authorList>
    </citation>
    <scope>NUCLEOTIDE SEQUENCE [LARGE SCALE GENOMIC DNA]</scope>
</reference>
<evidence type="ECO:0000313" key="10">
    <source>
        <dbReference type="Proteomes" id="UP000177698"/>
    </source>
</evidence>
<feature type="domain" description="Manganese/iron superoxide dismutase N-terminal" evidence="7">
    <location>
        <begin position="21"/>
        <end position="89"/>
    </location>
</feature>
<dbReference type="PANTHER" id="PTHR11404:SF6">
    <property type="entry name" value="SUPEROXIDE DISMUTASE [MN], MITOCHONDRIAL"/>
    <property type="match status" value="1"/>
</dbReference>
<dbReference type="PRINTS" id="PR01703">
    <property type="entry name" value="MNSODISMTASE"/>
</dbReference>
<accession>A0A1F7I9U0</accession>
<dbReference type="GO" id="GO:0046872">
    <property type="term" value="F:metal ion binding"/>
    <property type="evidence" value="ECO:0007669"/>
    <property type="project" value="UniProtKB-KW"/>
</dbReference>
<keyword evidence="3 5" id="KW-0479">Metal-binding</keyword>
<feature type="binding site" evidence="5">
    <location>
        <position position="82"/>
    </location>
    <ligand>
        <name>Mn(2+)</name>
        <dbReference type="ChEBI" id="CHEBI:29035"/>
    </ligand>
</feature>
<dbReference type="AlphaFoldDB" id="A0A1F7I9U0"/>
<dbReference type="InterPro" id="IPR019831">
    <property type="entry name" value="Mn/Fe_SOD_N"/>
</dbReference>
<evidence type="ECO:0000256" key="5">
    <source>
        <dbReference type="PIRSR" id="PIRSR000349-1"/>
    </source>
</evidence>
<dbReference type="PIRSF" id="PIRSF000349">
    <property type="entry name" value="SODismutase"/>
    <property type="match status" value="1"/>
</dbReference>
<dbReference type="Pfam" id="PF02777">
    <property type="entry name" value="Sod_Fe_C"/>
    <property type="match status" value="1"/>
</dbReference>
<dbReference type="SUPFAM" id="SSF46609">
    <property type="entry name" value="Fe,Mn superoxide dismutase (SOD), N-terminal domain"/>
    <property type="match status" value="1"/>
</dbReference>
<dbReference type="InterPro" id="IPR050265">
    <property type="entry name" value="Fe/Mn_Superoxide_Dismutase"/>
</dbReference>
<dbReference type="InterPro" id="IPR001189">
    <property type="entry name" value="Mn/Fe_SOD"/>
</dbReference>
<evidence type="ECO:0000256" key="1">
    <source>
        <dbReference type="ARBA" id="ARBA00008714"/>
    </source>
</evidence>
<proteinExistence type="inferred from homology"/>
<evidence type="ECO:0000259" key="8">
    <source>
        <dbReference type="Pfam" id="PF02777"/>
    </source>
</evidence>
<dbReference type="EC" id="1.15.1.1" evidence="2 6"/>
<comment type="function">
    <text evidence="6">Destroys radicals which are normally produced within the cells and which are toxic to biological systems.</text>
</comment>
<dbReference type="Pfam" id="PF00081">
    <property type="entry name" value="Sod_Fe_N"/>
    <property type="match status" value="1"/>
</dbReference>
<protein>
    <recommendedName>
        <fullName evidence="2 6">Superoxide dismutase</fullName>
        <ecNumber evidence="2 6">1.15.1.1</ecNumber>
    </recommendedName>
</protein>
<evidence type="ECO:0000313" key="9">
    <source>
        <dbReference type="EMBL" id="OGK40126.1"/>
    </source>
</evidence>
<comment type="similarity">
    <text evidence="1 6">Belongs to the iron/manganese superoxide dismutase family.</text>
</comment>
<comment type="catalytic activity">
    <reaction evidence="6">
        <text>2 superoxide + 2 H(+) = H2O2 + O2</text>
        <dbReference type="Rhea" id="RHEA:20696"/>
        <dbReference type="ChEBI" id="CHEBI:15378"/>
        <dbReference type="ChEBI" id="CHEBI:15379"/>
        <dbReference type="ChEBI" id="CHEBI:16240"/>
        <dbReference type="ChEBI" id="CHEBI:18421"/>
        <dbReference type="EC" id="1.15.1.1"/>
    </reaction>
</comment>
<dbReference type="Proteomes" id="UP000177698">
    <property type="component" value="Unassembled WGS sequence"/>
</dbReference>
<evidence type="ECO:0000259" key="7">
    <source>
        <dbReference type="Pfam" id="PF00081"/>
    </source>
</evidence>
<dbReference type="PANTHER" id="PTHR11404">
    <property type="entry name" value="SUPEROXIDE DISMUTASE 2"/>
    <property type="match status" value="1"/>
</dbReference>
<organism evidence="9 10">
    <name type="scientific">Candidatus Roizmanbacteria bacterium RIFCSPLOWO2_01_FULL_37_12</name>
    <dbReference type="NCBI Taxonomy" id="1802056"/>
    <lineage>
        <taxon>Bacteria</taxon>
        <taxon>Candidatus Roizmaniibacteriota</taxon>
    </lineage>
</organism>
<dbReference type="Gene3D" id="3.55.40.20">
    <property type="entry name" value="Iron/manganese superoxide dismutase, C-terminal domain"/>
    <property type="match status" value="1"/>
</dbReference>
<evidence type="ECO:0000256" key="6">
    <source>
        <dbReference type="RuleBase" id="RU000414"/>
    </source>
</evidence>
<dbReference type="InterPro" id="IPR036314">
    <property type="entry name" value="SOD_C_sf"/>
</dbReference>
<dbReference type="GO" id="GO:0004784">
    <property type="term" value="F:superoxide dismutase activity"/>
    <property type="evidence" value="ECO:0007669"/>
    <property type="project" value="UniProtKB-EC"/>
</dbReference>
<gene>
    <name evidence="9" type="ORF">A2954_00605</name>
</gene>
<name>A0A1F7I9U0_9BACT</name>
<comment type="caution">
    <text evidence="9">The sequence shown here is derived from an EMBL/GenBank/DDBJ whole genome shotgun (WGS) entry which is preliminary data.</text>
</comment>
<dbReference type="EMBL" id="MGAG01000029">
    <property type="protein sequence ID" value="OGK40126.1"/>
    <property type="molecule type" value="Genomic_DNA"/>
</dbReference>
<dbReference type="InterPro" id="IPR036324">
    <property type="entry name" value="Mn/Fe_SOD_N_sf"/>
</dbReference>
<dbReference type="Gene3D" id="1.10.287.990">
    <property type="entry name" value="Fe,Mn superoxide dismutase (SOD) domain"/>
    <property type="match status" value="1"/>
</dbReference>
<dbReference type="STRING" id="1802056.A2954_00605"/>
<sequence length="202" mass="23282">MHFTNYSAKTFSDSLYAMKGISKKTIEEHLKLYQGYVTKYNEIMEKLANLTDDEYSKANQTFSAVRELKVELTFAYGGVVNHEIYFDHLGGKGGEPTGDVWKQIKKDFGSFEIFKKDMKATGIAARGWVWTAWNWKEGRLFNYLGDAQNTFPVWHATPILALDTYEHAYFIDYGVNRGSYIDAFFENLNWKEVAKNFSVVIA</sequence>
<evidence type="ECO:0000256" key="2">
    <source>
        <dbReference type="ARBA" id="ARBA00012682"/>
    </source>
</evidence>
<feature type="binding site" evidence="5">
    <location>
        <position position="167"/>
    </location>
    <ligand>
        <name>Mn(2+)</name>
        <dbReference type="ChEBI" id="CHEBI:29035"/>
    </ligand>
</feature>
<feature type="binding site" evidence="5">
    <location>
        <position position="163"/>
    </location>
    <ligand>
        <name>Mn(2+)</name>
        <dbReference type="ChEBI" id="CHEBI:29035"/>
    </ligand>
</feature>
<keyword evidence="4 6" id="KW-0560">Oxidoreductase</keyword>
<feature type="domain" description="Manganese/iron superoxide dismutase C-terminal" evidence="8">
    <location>
        <begin position="96"/>
        <end position="196"/>
    </location>
</feature>
<evidence type="ECO:0000256" key="4">
    <source>
        <dbReference type="ARBA" id="ARBA00023002"/>
    </source>
</evidence>
<dbReference type="SUPFAM" id="SSF54719">
    <property type="entry name" value="Fe,Mn superoxide dismutase (SOD), C-terminal domain"/>
    <property type="match status" value="1"/>
</dbReference>